<organism evidence="6 7">
    <name type="scientific">Desulfosarcina ovata subsp. sediminis</name>
    <dbReference type="NCBI Taxonomy" id="885957"/>
    <lineage>
        <taxon>Bacteria</taxon>
        <taxon>Pseudomonadati</taxon>
        <taxon>Thermodesulfobacteriota</taxon>
        <taxon>Desulfobacteria</taxon>
        <taxon>Desulfobacterales</taxon>
        <taxon>Desulfosarcinaceae</taxon>
        <taxon>Desulfosarcina</taxon>
    </lineage>
</organism>
<evidence type="ECO:0000313" key="7">
    <source>
        <dbReference type="Proteomes" id="UP000425960"/>
    </source>
</evidence>
<feature type="transmembrane region" description="Helical" evidence="5">
    <location>
        <begin position="20"/>
        <end position="39"/>
    </location>
</feature>
<dbReference type="Proteomes" id="UP000425960">
    <property type="component" value="Chromosome"/>
</dbReference>
<evidence type="ECO:0000313" key="6">
    <source>
        <dbReference type="EMBL" id="BBO80394.1"/>
    </source>
</evidence>
<accession>A0A5K7ZGD1</accession>
<dbReference type="PANTHER" id="PTHR10283">
    <property type="entry name" value="SOLUTE CARRIER FAMILY 13 MEMBER"/>
    <property type="match status" value="1"/>
</dbReference>
<evidence type="ECO:0000256" key="5">
    <source>
        <dbReference type="SAM" id="Phobius"/>
    </source>
</evidence>
<evidence type="ECO:0000256" key="3">
    <source>
        <dbReference type="ARBA" id="ARBA00022989"/>
    </source>
</evidence>
<keyword evidence="4 5" id="KW-0472">Membrane</keyword>
<feature type="transmembrane region" description="Helical" evidence="5">
    <location>
        <begin position="399"/>
        <end position="414"/>
    </location>
</feature>
<dbReference type="Pfam" id="PF00939">
    <property type="entry name" value="Na_sulph_symp"/>
    <property type="match status" value="1"/>
</dbReference>
<proteinExistence type="predicted"/>
<keyword evidence="3 5" id="KW-1133">Transmembrane helix</keyword>
<dbReference type="GO" id="GO:0005886">
    <property type="term" value="C:plasma membrane"/>
    <property type="evidence" value="ECO:0007669"/>
    <property type="project" value="TreeGrafter"/>
</dbReference>
<comment type="subcellular location">
    <subcellularLocation>
        <location evidence="1">Membrane</location>
        <topology evidence="1">Multi-pass membrane protein</topology>
    </subcellularLocation>
</comment>
<evidence type="ECO:0008006" key="8">
    <source>
        <dbReference type="Google" id="ProtNLM"/>
    </source>
</evidence>
<keyword evidence="2 5" id="KW-0812">Transmembrane</keyword>
<evidence type="ECO:0000256" key="4">
    <source>
        <dbReference type="ARBA" id="ARBA00023136"/>
    </source>
</evidence>
<gene>
    <name evidence="6" type="ORF">DSCO28_09600</name>
</gene>
<dbReference type="NCBIfam" id="TIGR00785">
    <property type="entry name" value="dass"/>
    <property type="match status" value="1"/>
</dbReference>
<feature type="transmembrane region" description="Helical" evidence="5">
    <location>
        <begin position="344"/>
        <end position="366"/>
    </location>
</feature>
<feature type="transmembrane region" description="Helical" evidence="5">
    <location>
        <begin position="461"/>
        <end position="484"/>
    </location>
</feature>
<sequence length="616" mass="68379">MAKKEKKVTGYDKYVDWKMFSIPVVLLFVLLLMPTPYGMKDVGTEYRIGPKAVIEHVTQAFFNTSSDSALQWQLLAARIMEQNMNMGALTRDRYLKRDLKWCRQNKIKAVKANFEKARSFIDTQVDDATYLALMKASMTLRKDGLKYEELTEKDRIEADKGAWFIKVSIAMGVFVVLCFLTECIPLPGVSFCIGLILVFSGVTSRKEVAMLYWDDACWFIMGSLMFAAAFVKTGVDKRVCLMMFRKLAVPNVRWITLIFIVIIAPLAAFISDHALAAMFLPIGMLLYQNSLTRETPSDPELGKMLMIAIAMACNIGGPGAPSGGARNVIMMTYLADMFGQDIGYFQWITYCFPYLFVMIPVSWLILNWRFKPTITSLAPAMDHLQTEIGRMGGWNRKQIIALIIFLVMVFGWFTEKEFYNMGIYPVRLGIGVIAVGGAVAYLLAGIVNWRDYQDRVDWGVIWLYAGAIIFGRTLDSTGAAYWLARSAIDALAPLGMDSGLPLMATSNGLTAILTNLMADGPAAAAVGPIALNMAGLVHPGTTFLPFMAMSTAISSSFAYCLIIGTPPNAIVYASGYLEPKDYLRVGLPIWVMANIVLLLLTAVYWVFRGFGGLPGF</sequence>
<feature type="transmembrane region" description="Helical" evidence="5">
    <location>
        <begin position="543"/>
        <end position="564"/>
    </location>
</feature>
<protein>
    <recommendedName>
        <fullName evidence="8">Sodium:sulfate symporter</fullName>
    </recommendedName>
</protein>
<dbReference type="GO" id="GO:0005315">
    <property type="term" value="F:phosphate transmembrane transporter activity"/>
    <property type="evidence" value="ECO:0007669"/>
    <property type="project" value="TreeGrafter"/>
</dbReference>
<feature type="transmembrane region" description="Helical" evidence="5">
    <location>
        <begin position="426"/>
        <end position="449"/>
    </location>
</feature>
<dbReference type="PANTHER" id="PTHR10283:SF92">
    <property type="entry name" value="LOW-AFFINITY PHOSPHATE TRANSPORTER PHO91"/>
    <property type="match status" value="1"/>
</dbReference>
<reference evidence="6 7" key="1">
    <citation type="submission" date="2019-11" db="EMBL/GenBank/DDBJ databases">
        <title>Comparative genomics of hydrocarbon-degrading Desulfosarcina strains.</title>
        <authorList>
            <person name="Watanabe M."/>
            <person name="Kojima H."/>
            <person name="Fukui M."/>
        </authorList>
    </citation>
    <scope>NUCLEOTIDE SEQUENCE [LARGE SCALE GENOMIC DNA]</scope>
    <source>
        <strain evidence="6 7">28bB2T</strain>
    </source>
</reference>
<name>A0A5K7ZGD1_9BACT</name>
<evidence type="ECO:0000256" key="2">
    <source>
        <dbReference type="ARBA" id="ARBA00022692"/>
    </source>
</evidence>
<evidence type="ECO:0000256" key="1">
    <source>
        <dbReference type="ARBA" id="ARBA00004141"/>
    </source>
</evidence>
<feature type="transmembrane region" description="Helical" evidence="5">
    <location>
        <begin position="169"/>
        <end position="199"/>
    </location>
</feature>
<feature type="transmembrane region" description="Helical" evidence="5">
    <location>
        <begin position="252"/>
        <end position="270"/>
    </location>
</feature>
<feature type="transmembrane region" description="Helical" evidence="5">
    <location>
        <begin position="585"/>
        <end position="607"/>
    </location>
</feature>
<dbReference type="EMBL" id="AP021876">
    <property type="protein sequence ID" value="BBO80394.1"/>
    <property type="molecule type" value="Genomic_DNA"/>
</dbReference>
<dbReference type="AlphaFoldDB" id="A0A5K7ZGD1"/>
<dbReference type="InterPro" id="IPR001898">
    <property type="entry name" value="SLC13A/DASS"/>
</dbReference>
<feature type="transmembrane region" description="Helical" evidence="5">
    <location>
        <begin position="211"/>
        <end position="231"/>
    </location>
</feature>
<dbReference type="RefSeq" id="WP_155308563.1">
    <property type="nucleotide sequence ID" value="NZ_AP021876.1"/>
</dbReference>
<dbReference type="KEGG" id="dov:DSCO28_09600"/>